<dbReference type="Proteomes" id="UP001268896">
    <property type="component" value="Unassembled WGS sequence"/>
</dbReference>
<feature type="transmembrane region" description="Helical" evidence="6">
    <location>
        <begin position="614"/>
        <end position="634"/>
    </location>
</feature>
<name>A0AAW8UM48_ENTCA</name>
<keyword evidence="5 6" id="KW-0472">Membrane</keyword>
<organism evidence="8 9">
    <name type="scientific">Enterococcus casseliflavus</name>
    <name type="common">Enterococcus flavescens</name>
    <dbReference type="NCBI Taxonomy" id="37734"/>
    <lineage>
        <taxon>Bacteria</taxon>
        <taxon>Bacillati</taxon>
        <taxon>Bacillota</taxon>
        <taxon>Bacilli</taxon>
        <taxon>Lactobacillales</taxon>
        <taxon>Enterococcaceae</taxon>
        <taxon>Enterococcus</taxon>
    </lineage>
</organism>
<comment type="subcellular location">
    <subcellularLocation>
        <location evidence="1">Membrane</location>
        <topology evidence="1">Multi-pass membrane protein</topology>
    </subcellularLocation>
</comment>
<dbReference type="GO" id="GO:0016887">
    <property type="term" value="F:ATP hydrolysis activity"/>
    <property type="evidence" value="ECO:0007669"/>
    <property type="project" value="InterPro"/>
</dbReference>
<feature type="transmembrane region" description="Helical" evidence="6">
    <location>
        <begin position="586"/>
        <end position="608"/>
    </location>
</feature>
<evidence type="ECO:0000256" key="4">
    <source>
        <dbReference type="ARBA" id="ARBA00022989"/>
    </source>
</evidence>
<dbReference type="InterPro" id="IPR023214">
    <property type="entry name" value="HAD_sf"/>
</dbReference>
<feature type="transmembrane region" description="Helical" evidence="6">
    <location>
        <begin position="710"/>
        <end position="731"/>
    </location>
</feature>
<accession>A0AAW8UM48</accession>
<gene>
    <name evidence="8" type="ORF">P7I32_04445</name>
</gene>
<dbReference type="GO" id="GO:0016020">
    <property type="term" value="C:membrane"/>
    <property type="evidence" value="ECO:0007669"/>
    <property type="project" value="UniProtKB-SubCell"/>
</dbReference>
<dbReference type="PANTHER" id="PTHR42861">
    <property type="entry name" value="CALCIUM-TRANSPORTING ATPASE"/>
    <property type="match status" value="1"/>
</dbReference>
<dbReference type="Pfam" id="PF00122">
    <property type="entry name" value="E1-E2_ATPase"/>
    <property type="match status" value="1"/>
</dbReference>
<dbReference type="InterPro" id="IPR001757">
    <property type="entry name" value="P_typ_ATPase"/>
</dbReference>
<dbReference type="InterPro" id="IPR044492">
    <property type="entry name" value="P_typ_ATPase_HD_dom"/>
</dbReference>
<evidence type="ECO:0000256" key="5">
    <source>
        <dbReference type="ARBA" id="ARBA00023136"/>
    </source>
</evidence>
<dbReference type="SFLD" id="SFLDF00027">
    <property type="entry name" value="p-type_atpase"/>
    <property type="match status" value="1"/>
</dbReference>
<feature type="transmembrane region" description="Helical" evidence="6">
    <location>
        <begin position="685"/>
        <end position="703"/>
    </location>
</feature>
<dbReference type="InterPro" id="IPR008250">
    <property type="entry name" value="ATPase_P-typ_transduc_dom_A_sf"/>
</dbReference>
<dbReference type="AlphaFoldDB" id="A0AAW8UM48"/>
<dbReference type="SUPFAM" id="SSF56784">
    <property type="entry name" value="HAD-like"/>
    <property type="match status" value="1"/>
</dbReference>
<dbReference type="SUPFAM" id="SSF81653">
    <property type="entry name" value="Calcium ATPase, transduction domain A"/>
    <property type="match status" value="1"/>
</dbReference>
<dbReference type="NCBIfam" id="TIGR01494">
    <property type="entry name" value="ATPase_P-type"/>
    <property type="match status" value="2"/>
</dbReference>
<dbReference type="InterPro" id="IPR023299">
    <property type="entry name" value="ATPase_P-typ_cyto_dom_N"/>
</dbReference>
<keyword evidence="4 6" id="KW-1133">Transmembrane helix</keyword>
<dbReference type="InterPro" id="IPR018303">
    <property type="entry name" value="ATPase_P-typ_P_site"/>
</dbReference>
<dbReference type="PROSITE" id="PS00154">
    <property type="entry name" value="ATPASE_E1_E2"/>
    <property type="match status" value="1"/>
</dbReference>
<feature type="domain" description="P-type ATPase A" evidence="7">
    <location>
        <begin position="96"/>
        <end position="192"/>
    </location>
</feature>
<dbReference type="Gene3D" id="2.70.150.10">
    <property type="entry name" value="Calcium-transporting ATPase, cytoplasmic transduction domain A"/>
    <property type="match status" value="1"/>
</dbReference>
<evidence type="ECO:0000313" key="8">
    <source>
        <dbReference type="EMBL" id="MDT2963846.1"/>
    </source>
</evidence>
<dbReference type="PRINTS" id="PR00120">
    <property type="entry name" value="HATPASE"/>
</dbReference>
<dbReference type="SFLD" id="SFLDS00003">
    <property type="entry name" value="Haloacid_Dehalogenase"/>
    <property type="match status" value="1"/>
</dbReference>
<evidence type="ECO:0000256" key="6">
    <source>
        <dbReference type="SAM" id="Phobius"/>
    </source>
</evidence>
<dbReference type="Gene3D" id="3.40.1110.10">
    <property type="entry name" value="Calcium-transporting ATPase, cytoplasmic domain N"/>
    <property type="match status" value="1"/>
</dbReference>
<dbReference type="SUPFAM" id="SSF81665">
    <property type="entry name" value="Calcium ATPase, transmembrane domain M"/>
    <property type="match status" value="1"/>
</dbReference>
<dbReference type="PRINTS" id="PR00119">
    <property type="entry name" value="CATATPASE"/>
</dbReference>
<evidence type="ECO:0000259" key="7">
    <source>
        <dbReference type="Pfam" id="PF00122"/>
    </source>
</evidence>
<feature type="transmembrane region" description="Helical" evidence="6">
    <location>
        <begin position="252"/>
        <end position="273"/>
    </location>
</feature>
<reference evidence="8" key="1">
    <citation type="submission" date="2023-03" db="EMBL/GenBank/DDBJ databases">
        <authorList>
            <person name="Shen W."/>
            <person name="Cai J."/>
        </authorList>
    </citation>
    <scope>NUCLEOTIDE SEQUENCE</scope>
    <source>
        <strain evidence="8">K72-2</strain>
    </source>
</reference>
<evidence type="ECO:0000256" key="1">
    <source>
        <dbReference type="ARBA" id="ARBA00004141"/>
    </source>
</evidence>
<dbReference type="RefSeq" id="WP_153883682.1">
    <property type="nucleotide sequence ID" value="NZ_JARQDV010000002.1"/>
</dbReference>
<protein>
    <submittedName>
        <fullName evidence="8">HAD-IC family P-type ATPase</fullName>
    </submittedName>
</protein>
<dbReference type="EMBL" id="JARQDV010000002">
    <property type="protein sequence ID" value="MDT2963846.1"/>
    <property type="molecule type" value="Genomic_DNA"/>
</dbReference>
<dbReference type="SFLD" id="SFLDG00002">
    <property type="entry name" value="C1.7:_P-type_atpase_like"/>
    <property type="match status" value="1"/>
</dbReference>
<keyword evidence="2 6" id="KW-0812">Transmembrane</keyword>
<evidence type="ECO:0000313" key="9">
    <source>
        <dbReference type="Proteomes" id="UP001268896"/>
    </source>
</evidence>
<comment type="caution">
    <text evidence="8">The sequence shown here is derived from an EMBL/GenBank/DDBJ whole genome shotgun (WGS) entry which is preliminary data.</text>
</comment>
<feature type="transmembrane region" description="Helical" evidence="6">
    <location>
        <begin position="646"/>
        <end position="665"/>
    </location>
</feature>
<evidence type="ECO:0000256" key="2">
    <source>
        <dbReference type="ARBA" id="ARBA00022692"/>
    </source>
</evidence>
<feature type="transmembrane region" description="Helical" evidence="6">
    <location>
        <begin position="743"/>
        <end position="762"/>
    </location>
</feature>
<dbReference type="Pfam" id="PF00702">
    <property type="entry name" value="Hydrolase"/>
    <property type="match status" value="1"/>
</dbReference>
<feature type="transmembrane region" description="Helical" evidence="6">
    <location>
        <begin position="214"/>
        <end position="232"/>
    </location>
</feature>
<dbReference type="Gene3D" id="1.20.1110.10">
    <property type="entry name" value="Calcium-transporting ATPase, transmembrane domain"/>
    <property type="match status" value="1"/>
</dbReference>
<dbReference type="InterPro" id="IPR059000">
    <property type="entry name" value="ATPase_P-type_domA"/>
</dbReference>
<keyword evidence="3" id="KW-1278">Translocase</keyword>
<evidence type="ECO:0000256" key="3">
    <source>
        <dbReference type="ARBA" id="ARBA00022967"/>
    </source>
</evidence>
<dbReference type="InterPro" id="IPR036412">
    <property type="entry name" value="HAD-like_sf"/>
</dbReference>
<proteinExistence type="predicted"/>
<dbReference type="InterPro" id="IPR023298">
    <property type="entry name" value="ATPase_P-typ_TM_dom_sf"/>
</dbReference>
<sequence>MTQLPTGLTAAEVAKKTQEGLHNDYETKTSKSTAAIIKDNLLTLFNFLNLLIGVFLFAVGAYSNMFYLAIIFVNITIGISQELHARNLVKKLSLVSPQTVRVIRDGQIHEISAKELVLDDSVILGAGDQIPADMTVLSGLVEVNEAMLTGEADLVVKEAGASLLSGSFIVSGEVTGKVIHVGAENYAAKLSNEAKVHKPIRSELLASIRSVSKFTSYVIVPLGVILFFQAFMMRDAGIKESVVVSAAALLGMLPKGLVLLISIALTTGVIKLAKKRILVQDMYAVETLAHVDTLCLDKTGTLTEGHMVLESIVPLQVDSDPNMLLGNYLAASTDNNLTMQALRQGCPELTDHQPIEVAAFSSQRKWGAVAFEHLGNVYLGAPEKVAGSAALPQVKEAQEAGLRVLILAVETDPKAPASFDPTNAQAVAILILSDIIRQNAEETLAYLADQGIDLKVISGDNPIAVAAIAHRAGLANADQAIDLSTLTTEAEVREAATRYTVFGRVTPEQKKLLVQELKANQRTVAMTGDGVNDVLALREADVSIAMAAGDSAARQIANFVLLDSDFTTLPDVLFEGRRVVNNVTKASGIFFIKTIYSFLLSLVCILTSSAFPFLPIQITLIDLAIEGYPSFFLSFEENKAPIKGRYLPTVLLNALPNALLVLVNYFAIRFLQTDYGWSQFDTTTLLYYLLIGISCIAVIRACLPLNPLRLFLAITTTVGIYVAAMLFHGLLEVGFLTAVTLPYFLGMMALNICLYVGLSFLTKRFSAKMLVKQS</sequence>
<dbReference type="GO" id="GO:0005524">
    <property type="term" value="F:ATP binding"/>
    <property type="evidence" value="ECO:0007669"/>
    <property type="project" value="InterPro"/>
</dbReference>
<dbReference type="Gene3D" id="3.40.50.1000">
    <property type="entry name" value="HAD superfamily/HAD-like"/>
    <property type="match status" value="1"/>
</dbReference>